<dbReference type="PANTHER" id="PTHR12917:SF18">
    <property type="entry name" value="DNA DAMAGE-INDUCIBLE PROTEIN 1-LIKE"/>
    <property type="match status" value="1"/>
</dbReference>
<dbReference type="InterPro" id="IPR001969">
    <property type="entry name" value="Aspartic_peptidase_AS"/>
</dbReference>
<dbReference type="PROSITE" id="PS00141">
    <property type="entry name" value="ASP_PROTEASE"/>
    <property type="match status" value="1"/>
</dbReference>
<dbReference type="CDD" id="cd00303">
    <property type="entry name" value="retropepsin_like"/>
    <property type="match status" value="1"/>
</dbReference>
<evidence type="ECO:0000313" key="2">
    <source>
        <dbReference type="EMBL" id="PPS10818.1"/>
    </source>
</evidence>
<feature type="region of interest" description="Disordered" evidence="1">
    <location>
        <begin position="1"/>
        <end position="24"/>
    </location>
</feature>
<gene>
    <name evidence="2" type="ORF">GOBAR_AA09823</name>
</gene>
<dbReference type="Proteomes" id="UP000239757">
    <property type="component" value="Unassembled WGS sequence"/>
</dbReference>
<feature type="compositionally biased region" description="Basic and acidic residues" evidence="1">
    <location>
        <begin position="1"/>
        <end position="15"/>
    </location>
</feature>
<dbReference type="EMBL" id="KZ663677">
    <property type="protein sequence ID" value="PPS10818.1"/>
    <property type="molecule type" value="Genomic_DNA"/>
</dbReference>
<feature type="region of interest" description="Disordered" evidence="1">
    <location>
        <begin position="304"/>
        <end position="363"/>
    </location>
</feature>
<dbReference type="GO" id="GO:0006508">
    <property type="term" value="P:proteolysis"/>
    <property type="evidence" value="ECO:0007669"/>
    <property type="project" value="InterPro"/>
</dbReference>
<feature type="compositionally biased region" description="Polar residues" evidence="1">
    <location>
        <begin position="310"/>
        <end position="339"/>
    </location>
</feature>
<reference evidence="2 3" key="1">
    <citation type="submission" date="2015-01" db="EMBL/GenBank/DDBJ databases">
        <title>Genome of allotetraploid Gossypium barbadense reveals genomic plasticity and fiber elongation in cotton evolution.</title>
        <authorList>
            <person name="Chen X."/>
            <person name="Liu X."/>
            <person name="Zhao B."/>
            <person name="Zheng H."/>
            <person name="Hu Y."/>
            <person name="Lu G."/>
            <person name="Yang C."/>
            <person name="Chen J."/>
            <person name="Shan C."/>
            <person name="Zhang L."/>
            <person name="Zhou Y."/>
            <person name="Wang L."/>
            <person name="Guo W."/>
            <person name="Bai Y."/>
            <person name="Ruan J."/>
            <person name="Shangguan X."/>
            <person name="Mao Y."/>
            <person name="Jiang J."/>
            <person name="Zhu Y."/>
            <person name="Lei J."/>
            <person name="Kang H."/>
            <person name="Chen S."/>
            <person name="He X."/>
            <person name="Wang R."/>
            <person name="Wang Y."/>
            <person name="Chen J."/>
            <person name="Wang L."/>
            <person name="Yu S."/>
            <person name="Wang B."/>
            <person name="Wei J."/>
            <person name="Song S."/>
            <person name="Lu X."/>
            <person name="Gao Z."/>
            <person name="Gu W."/>
            <person name="Deng X."/>
            <person name="Ma D."/>
            <person name="Wang S."/>
            <person name="Liang W."/>
            <person name="Fang L."/>
            <person name="Cai C."/>
            <person name="Zhu X."/>
            <person name="Zhou B."/>
            <person name="Zhang Y."/>
            <person name="Chen Z."/>
            <person name="Xu S."/>
            <person name="Zhu R."/>
            <person name="Wang S."/>
            <person name="Zhang T."/>
            <person name="Zhao G."/>
        </authorList>
    </citation>
    <scope>NUCLEOTIDE SEQUENCE [LARGE SCALE GENOMIC DNA]</scope>
    <source>
        <strain evidence="3">cv. Xinhai21</strain>
        <tissue evidence="2">Leaf</tissue>
    </source>
</reference>
<organism evidence="2 3">
    <name type="scientific">Gossypium barbadense</name>
    <name type="common">Sea Island cotton</name>
    <name type="synonym">Hibiscus barbadensis</name>
    <dbReference type="NCBI Taxonomy" id="3634"/>
    <lineage>
        <taxon>Eukaryota</taxon>
        <taxon>Viridiplantae</taxon>
        <taxon>Streptophyta</taxon>
        <taxon>Embryophyta</taxon>
        <taxon>Tracheophyta</taxon>
        <taxon>Spermatophyta</taxon>
        <taxon>Magnoliopsida</taxon>
        <taxon>eudicotyledons</taxon>
        <taxon>Gunneridae</taxon>
        <taxon>Pentapetalae</taxon>
        <taxon>rosids</taxon>
        <taxon>malvids</taxon>
        <taxon>Malvales</taxon>
        <taxon>Malvaceae</taxon>
        <taxon>Malvoideae</taxon>
        <taxon>Gossypium</taxon>
    </lineage>
</organism>
<evidence type="ECO:0008006" key="4">
    <source>
        <dbReference type="Google" id="ProtNLM"/>
    </source>
</evidence>
<evidence type="ECO:0000256" key="1">
    <source>
        <dbReference type="SAM" id="MobiDB-lite"/>
    </source>
</evidence>
<evidence type="ECO:0000313" key="3">
    <source>
        <dbReference type="Proteomes" id="UP000239757"/>
    </source>
</evidence>
<dbReference type="PANTHER" id="PTHR12917">
    <property type="entry name" value="ASPARTYL PROTEASE DDI-RELATED"/>
    <property type="match status" value="1"/>
</dbReference>
<dbReference type="AlphaFoldDB" id="A0A2P5Y5F2"/>
<dbReference type="Pfam" id="PF13975">
    <property type="entry name" value="gag-asp_proteas"/>
    <property type="match status" value="1"/>
</dbReference>
<accession>A0A2P5Y5F2</accession>
<proteinExistence type="predicted"/>
<sequence length="637" mass="70955">MISAKNDEPKEEAKPTEGNTSKVNSMVLIPGKRNGNGLMFVDVNIAGQKRSALIDTGASDLFMSEKAAKKLGLSIRKSNKKIKVATSEKAPTVGVVRDVELQIGEWKSKEEFEVIQLSDYDFVLGLNFLVRIQASLQLGADQIHIATGPSTKSIVPVHRDVKVGTKVLSSIQLVEDVSYGRNIKSSKRNATKAPSEVEFLESERAIYGGIQVSKRTEEKWLVEKFPRWLAKQIPKMEDEQVDADVITLTRGPHKVKSCYLTTLPRHKELVTKLRSIHSRLSYEGSIANKHPTYRKMIGKSRTLKGVRFSSRGSSTGSNTLGSAATDSQSTGDETLTQSAEEVPGSPAEATKGTKRKREPTNMKDIWNLQPRTRIVVDANQYGQLIGKEASKLAEFLCTIARTGSICPLNTKHWKHLSKYVLENILRIVHAQSKKAKESPPKVRYAHTTGSTVYVTLNAQFLRRKAVNPGVWNSLDFNICAKMGDEACKMVKDSMPTPESSFTPQDNIALENKVYTQVFGSEKDGKMLGYGRGMTKSKLFGYGSVTRGSQSTSAISTLIEKMSAKHVEQIQTIQAEQAIREKTLLEEAESRFCTEATEREARLIAKVEERFMKLTGIREAKFMDMMDAREKKVYRSHQ</sequence>
<dbReference type="SUPFAM" id="SSF50630">
    <property type="entry name" value="Acid proteases"/>
    <property type="match status" value="1"/>
</dbReference>
<dbReference type="Gene3D" id="2.40.70.10">
    <property type="entry name" value="Acid Proteases"/>
    <property type="match status" value="1"/>
</dbReference>
<protein>
    <recommendedName>
        <fullName evidence="4">Peptidase A2 domain-containing protein</fullName>
    </recommendedName>
</protein>
<name>A0A2P5Y5F2_GOSBA</name>
<dbReference type="InterPro" id="IPR021109">
    <property type="entry name" value="Peptidase_aspartic_dom_sf"/>
</dbReference>
<dbReference type="GO" id="GO:0004190">
    <property type="term" value="F:aspartic-type endopeptidase activity"/>
    <property type="evidence" value="ECO:0007669"/>
    <property type="project" value="InterPro"/>
</dbReference>